<keyword evidence="8 13" id="KW-0256">Endoplasmic reticulum</keyword>
<dbReference type="GO" id="GO:0004376">
    <property type="term" value="F:GPI mannosyltransferase activity"/>
    <property type="evidence" value="ECO:0007669"/>
    <property type="project" value="InterPro"/>
</dbReference>
<feature type="transmembrane region" description="Helical" evidence="13">
    <location>
        <begin position="83"/>
        <end position="101"/>
    </location>
</feature>
<evidence type="ECO:0000256" key="10">
    <source>
        <dbReference type="ARBA" id="ARBA00023136"/>
    </source>
</evidence>
<feature type="transmembrane region" description="Helical" evidence="13">
    <location>
        <begin position="453"/>
        <end position="476"/>
    </location>
</feature>
<feature type="transmembrane region" description="Helical" evidence="13">
    <location>
        <begin position="188"/>
        <end position="207"/>
    </location>
</feature>
<evidence type="ECO:0000256" key="7">
    <source>
        <dbReference type="ARBA" id="ARBA00022692"/>
    </source>
</evidence>
<dbReference type="FunCoup" id="A0A6L2PIH7">
    <property type="interactions" value="1124"/>
</dbReference>
<protein>
    <recommendedName>
        <fullName evidence="12 13">GPI alpha-1,4-mannosyltransferase I, catalytic subunit</fullName>
        <ecNumber evidence="13">2.4.1.-</ecNumber>
    </recommendedName>
    <alternativeName>
        <fullName evidence="13">GPI mannosyltransferase I</fullName>
    </alternativeName>
</protein>
<dbReference type="GO" id="GO:0005789">
    <property type="term" value="C:endoplasmic reticulum membrane"/>
    <property type="evidence" value="ECO:0007669"/>
    <property type="project" value="UniProtKB-SubCell"/>
</dbReference>
<evidence type="ECO:0000256" key="6">
    <source>
        <dbReference type="ARBA" id="ARBA00022679"/>
    </source>
</evidence>
<proteinExistence type="inferred from homology"/>
<dbReference type="EC" id="2.4.1.-" evidence="13"/>
<comment type="subcellular location">
    <subcellularLocation>
        <location evidence="1 13">Endoplasmic reticulum membrane</location>
        <topology evidence="1 13">Multi-pass membrane protein</topology>
    </subcellularLocation>
</comment>
<evidence type="ECO:0000256" key="9">
    <source>
        <dbReference type="ARBA" id="ARBA00022989"/>
    </source>
</evidence>
<keyword evidence="15" id="KW-1185">Reference proteome</keyword>
<dbReference type="EMBL" id="BLKM01000363">
    <property type="protein sequence ID" value="GFG32379.1"/>
    <property type="molecule type" value="Genomic_DNA"/>
</dbReference>
<dbReference type="PANTHER" id="PTHR12886">
    <property type="entry name" value="PIG-M MANNOSYLTRANSFERASE"/>
    <property type="match status" value="1"/>
</dbReference>
<comment type="similarity">
    <text evidence="3 13">Belongs to the PIGM family.</text>
</comment>
<feature type="transmembrane region" description="Helical" evidence="13">
    <location>
        <begin position="162"/>
        <end position="182"/>
    </location>
</feature>
<keyword evidence="4 13" id="KW-0337">GPI-anchor biosynthesis</keyword>
<comment type="pathway">
    <text evidence="2 13">Glycolipid biosynthesis; glycosylphosphatidylinositol-anchor biosynthesis.</text>
</comment>
<dbReference type="GO" id="GO:0051751">
    <property type="term" value="F:alpha-1,4-mannosyltransferase activity"/>
    <property type="evidence" value="ECO:0007669"/>
    <property type="project" value="InterPro"/>
</dbReference>
<organism evidence="14 15">
    <name type="scientific">Coptotermes formosanus</name>
    <name type="common">Formosan subterranean termite</name>
    <dbReference type="NCBI Taxonomy" id="36987"/>
    <lineage>
        <taxon>Eukaryota</taxon>
        <taxon>Metazoa</taxon>
        <taxon>Ecdysozoa</taxon>
        <taxon>Arthropoda</taxon>
        <taxon>Hexapoda</taxon>
        <taxon>Insecta</taxon>
        <taxon>Pterygota</taxon>
        <taxon>Neoptera</taxon>
        <taxon>Polyneoptera</taxon>
        <taxon>Dictyoptera</taxon>
        <taxon>Blattodea</taxon>
        <taxon>Blattoidea</taxon>
        <taxon>Termitoidae</taxon>
        <taxon>Rhinotermitidae</taxon>
        <taxon>Coptotermes</taxon>
    </lineage>
</organism>
<comment type="function">
    <text evidence="11 13">Catalytic subunit of the glycosylphosphatidylinositol-mannosyltransferase I complex which catalyzes the transfer of the first mannose, via an alpha-1,4 bond from a dolichol-phosphate-mannose (Dol-P-Man) to the glucosaminyl acyl phosphatidylinositol (GlcN-(acyl)PI) intermediate to generate alpha-D-Man-(1-&gt;4)-alpha-D-GlcN-(1-&gt;6)-(1-radyl,2-acyl-sn-glycero-3-phospho)-2-acyl-inositol and participates in the sixth step of the glycosylphosphatidylinositol-anchor biosynthesis.</text>
</comment>
<feature type="transmembrane region" description="Helical" evidence="13">
    <location>
        <begin position="425"/>
        <end position="446"/>
    </location>
</feature>
<accession>A0A6L2PIH7</accession>
<dbReference type="InParanoid" id="A0A6L2PIH7"/>
<keyword evidence="9 13" id="KW-1133">Transmembrane helix</keyword>
<reference evidence="15" key="1">
    <citation type="submission" date="2020-01" db="EMBL/GenBank/DDBJ databases">
        <title>Draft genome sequence of the Termite Coptotermes fromosanus.</title>
        <authorList>
            <person name="Itakura S."/>
            <person name="Yosikawa Y."/>
            <person name="Umezawa K."/>
        </authorList>
    </citation>
    <scope>NUCLEOTIDE SEQUENCE [LARGE SCALE GENOMIC DNA]</scope>
</reference>
<evidence type="ECO:0000256" key="3">
    <source>
        <dbReference type="ARBA" id="ARBA00011071"/>
    </source>
</evidence>
<dbReference type="AlphaFoldDB" id="A0A6L2PIH7"/>
<sequence>MESVQKAQQRLRQYPKLLIECSAPAAAYATCVLAKENVKRAECDREFQELRQCLQRAARSASSWDLFILYSCNIMQKMRMSSVFTHCILGLCIRLGLIAYGEVHDSLSVVQYTDIDYRVFTDAARHMLSGSSPYDRHTYRYTPLLAAILTPNLFLHPAWGKFLFCVVDICVALLIRCLVMAKGSGPRVATWCVMAWVYNPLAIVIATRGNADSISAMVVLVTLLLLEKQYFFLAGVMHGLAIHVRLYPIAFSLAMYLSVHKNRHTSLIKQAACSTYRNAVKQLLSDLQPTWNHVKLVLSCVVTFGSLTGVCYAAYGYCFLYESLLYHLSRRDIRHNFSVYFYLQYLGSDAPVALVQRILTFMPQLILLLCLSWSYGCRRDLPFCFLSQSIVMVAYNPVLTSQYFVWFLSLVPPSLPWLSLSCRQAVAILALWLAAQLAWLLPAYWLEFRGQDTFLYVWLQGIAFFCANVAILTRFIRAYKPLESDKLK</sequence>
<evidence type="ECO:0000256" key="2">
    <source>
        <dbReference type="ARBA" id="ARBA00004687"/>
    </source>
</evidence>
<gene>
    <name evidence="14" type="ORF">Cfor_04359</name>
</gene>
<dbReference type="UniPathway" id="UPA00196"/>
<feature type="transmembrane region" description="Helical" evidence="13">
    <location>
        <begin position="383"/>
        <end position="405"/>
    </location>
</feature>
<feature type="transmembrane region" description="Helical" evidence="13">
    <location>
        <begin position="240"/>
        <end position="259"/>
    </location>
</feature>
<dbReference type="Pfam" id="PF05007">
    <property type="entry name" value="Mannosyl_trans"/>
    <property type="match status" value="1"/>
</dbReference>
<evidence type="ECO:0000313" key="14">
    <source>
        <dbReference type="EMBL" id="GFG32379.1"/>
    </source>
</evidence>
<evidence type="ECO:0000256" key="1">
    <source>
        <dbReference type="ARBA" id="ARBA00004477"/>
    </source>
</evidence>
<dbReference type="PANTHER" id="PTHR12886:SF0">
    <property type="entry name" value="GPI MANNOSYLTRANSFERASE 1"/>
    <property type="match status" value="1"/>
</dbReference>
<dbReference type="GO" id="GO:0006506">
    <property type="term" value="P:GPI anchor biosynthetic process"/>
    <property type="evidence" value="ECO:0007669"/>
    <property type="project" value="UniProtKB-UniPathway"/>
</dbReference>
<dbReference type="OrthoDB" id="3821113at2759"/>
<keyword evidence="5 13" id="KW-0328">Glycosyltransferase</keyword>
<dbReference type="InterPro" id="IPR007704">
    <property type="entry name" value="PIG-M"/>
</dbReference>
<evidence type="ECO:0000256" key="13">
    <source>
        <dbReference type="RuleBase" id="RU365064"/>
    </source>
</evidence>
<name>A0A6L2PIH7_COPFO</name>
<evidence type="ECO:0000256" key="8">
    <source>
        <dbReference type="ARBA" id="ARBA00022824"/>
    </source>
</evidence>
<feature type="transmembrane region" description="Helical" evidence="13">
    <location>
        <begin position="350"/>
        <end position="371"/>
    </location>
</feature>
<dbReference type="Proteomes" id="UP000502823">
    <property type="component" value="Unassembled WGS sequence"/>
</dbReference>
<dbReference type="GO" id="GO:1990529">
    <property type="term" value="C:glycosylphosphatidylinositol-mannosyltransferase I complex"/>
    <property type="evidence" value="ECO:0007669"/>
    <property type="project" value="TreeGrafter"/>
</dbReference>
<evidence type="ECO:0000256" key="12">
    <source>
        <dbReference type="ARBA" id="ARBA00093608"/>
    </source>
</evidence>
<keyword evidence="7 13" id="KW-0812">Transmembrane</keyword>
<evidence type="ECO:0000256" key="4">
    <source>
        <dbReference type="ARBA" id="ARBA00022502"/>
    </source>
</evidence>
<comment type="caution">
    <text evidence="14">The sequence shown here is derived from an EMBL/GenBank/DDBJ whole genome shotgun (WGS) entry which is preliminary data.</text>
</comment>
<keyword evidence="6 13" id="KW-0808">Transferase</keyword>
<evidence type="ECO:0000313" key="15">
    <source>
        <dbReference type="Proteomes" id="UP000502823"/>
    </source>
</evidence>
<evidence type="ECO:0000256" key="5">
    <source>
        <dbReference type="ARBA" id="ARBA00022676"/>
    </source>
</evidence>
<feature type="transmembrane region" description="Helical" evidence="13">
    <location>
        <begin position="296"/>
        <end position="315"/>
    </location>
</feature>
<evidence type="ECO:0000256" key="11">
    <source>
        <dbReference type="ARBA" id="ARBA00093408"/>
    </source>
</evidence>
<keyword evidence="10 13" id="KW-0472">Membrane</keyword>